<sequence length="108" mass="11918">MLIVVSPSMGDDIAQFEAVPMPEMPGFFRIPEQENGDCHYLGKDGCTIHDHAPAMCQFFSCIGAVRGLTPKKAAEGIANNRLAPAVLKRGRDLLREQMAFRSKKRRTG</sequence>
<dbReference type="PaxDb" id="243159-AFE_1014"/>
<dbReference type="KEGG" id="afr:AFE_1014"/>
<evidence type="ECO:0000313" key="2">
    <source>
        <dbReference type="Proteomes" id="UP000001362"/>
    </source>
</evidence>
<protein>
    <submittedName>
        <fullName evidence="1">Uncharacterized protein</fullName>
    </submittedName>
</protein>
<reference evidence="1 2" key="1">
    <citation type="journal article" date="2008" name="BMC Genomics">
        <title>Acidithiobacillus ferrooxidans metabolism: from genome sequence to industrial applications.</title>
        <authorList>
            <person name="Valdes J."/>
            <person name="Pedroso I."/>
            <person name="Quatrini R."/>
            <person name="Dodson R.J."/>
            <person name="Tettelin H."/>
            <person name="Blake R.II."/>
            <person name="Eisen J.A."/>
            <person name="Holmes D.S."/>
        </authorList>
    </citation>
    <scope>NUCLEOTIDE SEQUENCE [LARGE SCALE GENOMIC DNA]</scope>
    <source>
        <strain evidence="2">ATCC 23270 / DSM 14882 / CIP 104768 / NCIMB 8455</strain>
    </source>
</reference>
<organism evidence="1 2">
    <name type="scientific">Acidithiobacillus ferrooxidans (strain ATCC 23270 / DSM 14882 / CIP 104768 / NCIMB 8455)</name>
    <name type="common">Ferrobacillus ferrooxidans (strain ATCC 23270)</name>
    <dbReference type="NCBI Taxonomy" id="243159"/>
    <lineage>
        <taxon>Bacteria</taxon>
        <taxon>Pseudomonadati</taxon>
        <taxon>Pseudomonadota</taxon>
        <taxon>Acidithiobacillia</taxon>
        <taxon>Acidithiobacillales</taxon>
        <taxon>Acidithiobacillaceae</taxon>
        <taxon>Acidithiobacillus</taxon>
    </lineage>
</organism>
<keyword evidence="2" id="KW-1185">Reference proteome</keyword>
<accession>B7J7I9</accession>
<dbReference type="Proteomes" id="UP000001362">
    <property type="component" value="Chromosome"/>
</dbReference>
<gene>
    <name evidence="1" type="ordered locus">AFE_1014</name>
</gene>
<dbReference type="EMBL" id="CP001219">
    <property type="protein sequence ID" value="ACK78268.1"/>
    <property type="molecule type" value="Genomic_DNA"/>
</dbReference>
<dbReference type="STRING" id="243159.AFE_1014"/>
<name>B7J7I9_ACIF2</name>
<dbReference type="AlphaFoldDB" id="B7J7I9"/>
<dbReference type="eggNOG" id="COG0727">
    <property type="taxonomic scope" value="Bacteria"/>
</dbReference>
<evidence type="ECO:0000313" key="1">
    <source>
        <dbReference type="EMBL" id="ACK78268.1"/>
    </source>
</evidence>
<proteinExistence type="predicted"/>
<dbReference type="HOGENOM" id="CLU_2191251_0_0_6"/>